<protein>
    <submittedName>
        <fullName evidence="2">Uncharacterized protein</fullName>
    </submittedName>
</protein>
<evidence type="ECO:0000313" key="2">
    <source>
        <dbReference type="EMBL" id="KAJ8431792.1"/>
    </source>
</evidence>
<comment type="caution">
    <text evidence="2">The sequence shown here is derived from an EMBL/GenBank/DDBJ whole genome shotgun (WGS) entry which is preliminary data.</text>
</comment>
<dbReference type="OrthoDB" id="1723663at2759"/>
<dbReference type="EMBL" id="JAKOGI010000661">
    <property type="protein sequence ID" value="KAJ8431792.1"/>
    <property type="molecule type" value="Genomic_DNA"/>
</dbReference>
<dbReference type="AlphaFoldDB" id="A0A9Q1JVV0"/>
<sequence>MVVTLGPGKFYGSSLPRPRIYNDVKFNEERVDPPVPVLDPLLSWANEAHWSMGGLSFKRLRLQGKIEGNVQKLKKEKEKEKIEKNSNQRLAPISESKKQSSTNGGSKGKERGNREDSPQPPPISKKAQRRSMLVDGDNNDVAGEERENVRRKRRRLVRKLGDDFEMVATQNGVSQEGRSEGVASRTRSRRSMVLAEEDEEPEDGVSVGNLVMGVTLRKSVKEKRSVSPKRVSKKNGEKGSASPSNGTRSSPRLKCVKSIQACPQPRLKPKPADLGLTG</sequence>
<accession>A0A9Q1JVV0</accession>
<dbReference type="PANTHER" id="PTHR35103">
    <property type="entry name" value="OS06G0115700 PROTEIN"/>
    <property type="match status" value="1"/>
</dbReference>
<organism evidence="2 3">
    <name type="scientific">Carnegiea gigantea</name>
    <dbReference type="NCBI Taxonomy" id="171969"/>
    <lineage>
        <taxon>Eukaryota</taxon>
        <taxon>Viridiplantae</taxon>
        <taxon>Streptophyta</taxon>
        <taxon>Embryophyta</taxon>
        <taxon>Tracheophyta</taxon>
        <taxon>Spermatophyta</taxon>
        <taxon>Magnoliopsida</taxon>
        <taxon>eudicotyledons</taxon>
        <taxon>Gunneridae</taxon>
        <taxon>Pentapetalae</taxon>
        <taxon>Caryophyllales</taxon>
        <taxon>Cactineae</taxon>
        <taxon>Cactaceae</taxon>
        <taxon>Cactoideae</taxon>
        <taxon>Echinocereeae</taxon>
        <taxon>Carnegiea</taxon>
    </lineage>
</organism>
<keyword evidence="3" id="KW-1185">Reference proteome</keyword>
<name>A0A9Q1JVV0_9CARY</name>
<feature type="compositionally biased region" description="Basic residues" evidence="1">
    <location>
        <begin position="149"/>
        <end position="158"/>
    </location>
</feature>
<evidence type="ECO:0000256" key="1">
    <source>
        <dbReference type="SAM" id="MobiDB-lite"/>
    </source>
</evidence>
<feature type="region of interest" description="Disordered" evidence="1">
    <location>
        <begin position="73"/>
        <end position="278"/>
    </location>
</feature>
<proteinExistence type="predicted"/>
<feature type="compositionally biased region" description="Polar residues" evidence="1">
    <location>
        <begin position="241"/>
        <end position="250"/>
    </location>
</feature>
<dbReference type="Proteomes" id="UP001153076">
    <property type="component" value="Unassembled WGS sequence"/>
</dbReference>
<reference evidence="2" key="1">
    <citation type="submission" date="2022-04" db="EMBL/GenBank/DDBJ databases">
        <title>Carnegiea gigantea Genome sequencing and assembly v2.</title>
        <authorList>
            <person name="Copetti D."/>
            <person name="Sanderson M.J."/>
            <person name="Burquez A."/>
            <person name="Wojciechowski M.F."/>
        </authorList>
    </citation>
    <scope>NUCLEOTIDE SEQUENCE</scope>
    <source>
        <strain evidence="2">SGP5-SGP5p</strain>
        <tissue evidence="2">Aerial part</tissue>
    </source>
</reference>
<gene>
    <name evidence="2" type="ORF">Cgig2_027960</name>
</gene>
<feature type="compositionally biased region" description="Basic and acidic residues" evidence="1">
    <location>
        <begin position="107"/>
        <end position="117"/>
    </location>
</feature>
<evidence type="ECO:0000313" key="3">
    <source>
        <dbReference type="Proteomes" id="UP001153076"/>
    </source>
</evidence>
<feature type="compositionally biased region" description="Basic and acidic residues" evidence="1">
    <location>
        <begin position="73"/>
        <end position="86"/>
    </location>
</feature>
<dbReference type="PANTHER" id="PTHR35103:SF1">
    <property type="entry name" value="OS06G0115700 PROTEIN"/>
    <property type="match status" value="1"/>
</dbReference>
<feature type="compositionally biased region" description="Basic residues" evidence="1">
    <location>
        <begin position="218"/>
        <end position="233"/>
    </location>
</feature>